<evidence type="ECO:0000313" key="5">
    <source>
        <dbReference type="Proteomes" id="UP000694844"/>
    </source>
</evidence>
<dbReference type="InterPro" id="IPR007527">
    <property type="entry name" value="Znf_SWIM"/>
</dbReference>
<name>A0A8B8A7K5_CRAVI</name>
<protein>
    <submittedName>
        <fullName evidence="6">Uncharacterized protein LOC111099917</fullName>
    </submittedName>
</protein>
<keyword evidence="2" id="KW-0479">Metal-binding</keyword>
<comment type="cofactor">
    <cofactor evidence="1">
        <name>a divalent metal cation</name>
        <dbReference type="ChEBI" id="CHEBI:60240"/>
    </cofactor>
</comment>
<evidence type="ECO:0000259" key="4">
    <source>
        <dbReference type="PROSITE" id="PS50966"/>
    </source>
</evidence>
<gene>
    <name evidence="6" type="primary">LOC111099917</name>
</gene>
<evidence type="ECO:0000256" key="1">
    <source>
        <dbReference type="ARBA" id="ARBA00001968"/>
    </source>
</evidence>
<dbReference type="KEGG" id="cvn:111099917"/>
<dbReference type="Pfam" id="PF13359">
    <property type="entry name" value="DDE_Tnp_4"/>
    <property type="match status" value="1"/>
</dbReference>
<evidence type="ECO:0000313" key="6">
    <source>
        <dbReference type="RefSeq" id="XP_022287135.1"/>
    </source>
</evidence>
<dbReference type="GO" id="GO:0008270">
    <property type="term" value="F:zinc ion binding"/>
    <property type="evidence" value="ECO:0007669"/>
    <property type="project" value="UniProtKB-KW"/>
</dbReference>
<sequence>MNSSKQYNCVLCKKRHSPKERRKVNSDTRKILERNFALFDISDSAVICNKCSHICYKKRKITSASTIQSHVSSSLDDYHPYLKVARQQSLDRSPPSVTLAIPSTSNSHSYCFVCKKPGPKLIVAPTYARFRAYIQSEIFVQSGSRCCPVHIENGLLSKDAMEKIKASKSSSHLNRSSILELLQQAREEVLKKEDTRLDFDDPMSLSDTDYISLTGLTRDQFDDVMTYVKNIRPTKTRSIRTCVAILLTKLRSGMDNEMLGTVFNMKKFQIRRAVHSARKALMTNFVPSNLGFSHITREEIIHSHTRPLAQQLLSDITSAPAILVLDGTYIYIQKSGNYTFSRRSFSMHKRRPLLKPMMIVSTTGYIVSVLGPYLADPKNNDSSILNHSIHSNTEEIKNWVEEGDIFVVDRGFRDSEAVLNDLGIRMEMPAFIPKGQKQLSAEEANSSRLVTKVRWVVESVNGRVKTWRYLGKTLPNVQIPYIGDYLRIVCGLCNKYRPPINSGTFVDDIAMASKMILLSKETNELQQFVHDNGLDKRSSRWTPIDADANTVSDFPRLSEGEIRDLTIGVYQLKSAKSYAAEHFADDGLFQILVSTDIPNIVSAKIQSRHISSKKYSLWIKYGINIKSWYCTCKNGARVVGMCGHISCVIWYLAFARYEKNAGCESLGIRDWTEEVDDAARAIDSSEDEEILDFEREEE</sequence>
<accession>A0A8B8A7K5</accession>
<dbReference type="RefSeq" id="XP_022287135.1">
    <property type="nucleotide sequence ID" value="XM_022431427.1"/>
</dbReference>
<reference evidence="6" key="1">
    <citation type="submission" date="2025-08" db="UniProtKB">
        <authorList>
            <consortium name="RefSeq"/>
        </authorList>
    </citation>
    <scope>IDENTIFICATION</scope>
    <source>
        <tissue evidence="6">Whole sample</tissue>
    </source>
</reference>
<keyword evidence="5" id="KW-1185">Reference proteome</keyword>
<feature type="domain" description="SWIM-type" evidence="4">
    <location>
        <begin position="621"/>
        <end position="653"/>
    </location>
</feature>
<keyword evidence="3" id="KW-0863">Zinc-finger</keyword>
<dbReference type="AlphaFoldDB" id="A0A8B8A7K5"/>
<dbReference type="InterPro" id="IPR027806">
    <property type="entry name" value="HARBI1_dom"/>
</dbReference>
<evidence type="ECO:0000256" key="3">
    <source>
        <dbReference type="PROSITE-ProRule" id="PRU00325"/>
    </source>
</evidence>
<dbReference type="GeneID" id="111099917"/>
<dbReference type="Proteomes" id="UP000694844">
    <property type="component" value="Chromosome 6"/>
</dbReference>
<organism evidence="5 6">
    <name type="scientific">Crassostrea virginica</name>
    <name type="common">Eastern oyster</name>
    <dbReference type="NCBI Taxonomy" id="6565"/>
    <lineage>
        <taxon>Eukaryota</taxon>
        <taxon>Metazoa</taxon>
        <taxon>Spiralia</taxon>
        <taxon>Lophotrochozoa</taxon>
        <taxon>Mollusca</taxon>
        <taxon>Bivalvia</taxon>
        <taxon>Autobranchia</taxon>
        <taxon>Pteriomorphia</taxon>
        <taxon>Ostreida</taxon>
        <taxon>Ostreoidea</taxon>
        <taxon>Ostreidae</taxon>
        <taxon>Crassostrea</taxon>
    </lineage>
</organism>
<keyword evidence="3" id="KW-0862">Zinc</keyword>
<dbReference type="OrthoDB" id="6053956at2759"/>
<proteinExistence type="predicted"/>
<evidence type="ECO:0000256" key="2">
    <source>
        <dbReference type="ARBA" id="ARBA00022723"/>
    </source>
</evidence>
<dbReference type="PANTHER" id="PTHR23080">
    <property type="entry name" value="THAP DOMAIN PROTEIN"/>
    <property type="match status" value="1"/>
</dbReference>
<dbReference type="PROSITE" id="PS50966">
    <property type="entry name" value="ZF_SWIM"/>
    <property type="match status" value="1"/>
</dbReference>